<keyword evidence="1" id="KW-0472">Membrane</keyword>
<feature type="transmembrane region" description="Helical" evidence="1">
    <location>
        <begin position="170"/>
        <end position="196"/>
    </location>
</feature>
<gene>
    <name evidence="2" type="ORF">UU59_C0012G0012</name>
</gene>
<organism evidence="2 3">
    <name type="scientific">candidate division WWE3 bacterium GW2011_GWE1_41_27</name>
    <dbReference type="NCBI Taxonomy" id="1619131"/>
    <lineage>
        <taxon>Bacteria</taxon>
        <taxon>Katanobacteria</taxon>
    </lineage>
</organism>
<feature type="transmembrane region" description="Helical" evidence="1">
    <location>
        <begin position="208"/>
        <end position="230"/>
    </location>
</feature>
<dbReference type="AlphaFoldDB" id="A0A0G0YC24"/>
<feature type="transmembrane region" description="Helical" evidence="1">
    <location>
        <begin position="41"/>
        <end position="59"/>
    </location>
</feature>
<feature type="transmembrane region" description="Helical" evidence="1">
    <location>
        <begin position="71"/>
        <end position="88"/>
    </location>
</feature>
<feature type="transmembrane region" description="Helical" evidence="1">
    <location>
        <begin position="242"/>
        <end position="262"/>
    </location>
</feature>
<accession>A0A0G0YC24</accession>
<reference evidence="2 3" key="1">
    <citation type="journal article" date="2015" name="Nature">
        <title>rRNA introns, odd ribosomes, and small enigmatic genomes across a large radiation of phyla.</title>
        <authorList>
            <person name="Brown C.T."/>
            <person name="Hug L.A."/>
            <person name="Thomas B.C."/>
            <person name="Sharon I."/>
            <person name="Castelle C.J."/>
            <person name="Singh A."/>
            <person name="Wilkins M.J."/>
            <person name="Williams K.H."/>
            <person name="Banfield J.F."/>
        </authorList>
    </citation>
    <scope>NUCLEOTIDE SEQUENCE [LARGE SCALE GENOMIC DNA]</scope>
</reference>
<sequence>MSLKKIANFFAVLLLVVYTFWWVWLAFFVSPESSYRHGFSITYGVIAGYGGFLGLIIARKFGGLKSYVGKSLIFFSLGLLGQFFGQLAYDVEYYITYVENAYPSYGEIFFFSSIPFYIFGVWYIGKASGWGVSLRSLRNKIGSIIFPIIIVAISYFMFIKGSDFTGQSLIAIILSFAYPIGQAIFVSLALLAYYLSGNVLGGAMKNRVIFILFSLVFQYVADTVFLYKTIQGTWMQADFSEYLFALSYALMTFAIIEFLVVYHQLEDKK</sequence>
<feature type="transmembrane region" description="Helical" evidence="1">
    <location>
        <begin position="137"/>
        <end position="158"/>
    </location>
</feature>
<evidence type="ECO:0000256" key="1">
    <source>
        <dbReference type="SAM" id="Phobius"/>
    </source>
</evidence>
<evidence type="ECO:0000313" key="3">
    <source>
        <dbReference type="Proteomes" id="UP000034544"/>
    </source>
</evidence>
<feature type="transmembrane region" description="Helical" evidence="1">
    <location>
        <begin position="7"/>
        <end position="29"/>
    </location>
</feature>
<evidence type="ECO:0000313" key="2">
    <source>
        <dbReference type="EMBL" id="KKS07136.1"/>
    </source>
</evidence>
<dbReference type="EMBL" id="LCBF01000012">
    <property type="protein sequence ID" value="KKS07136.1"/>
    <property type="molecule type" value="Genomic_DNA"/>
</dbReference>
<protein>
    <submittedName>
        <fullName evidence="2">Uncharacterized protein</fullName>
    </submittedName>
</protein>
<keyword evidence="1" id="KW-1133">Transmembrane helix</keyword>
<proteinExistence type="predicted"/>
<dbReference type="Proteomes" id="UP000034544">
    <property type="component" value="Unassembled WGS sequence"/>
</dbReference>
<comment type="caution">
    <text evidence="2">The sequence shown here is derived from an EMBL/GenBank/DDBJ whole genome shotgun (WGS) entry which is preliminary data.</text>
</comment>
<name>A0A0G0YC24_UNCKA</name>
<keyword evidence="1" id="KW-0812">Transmembrane</keyword>
<feature type="transmembrane region" description="Helical" evidence="1">
    <location>
        <begin position="108"/>
        <end position="125"/>
    </location>
</feature>